<feature type="region of interest" description="Disordered" evidence="1">
    <location>
        <begin position="474"/>
        <end position="519"/>
    </location>
</feature>
<feature type="compositionally biased region" description="Polar residues" evidence="1">
    <location>
        <begin position="937"/>
        <end position="947"/>
    </location>
</feature>
<feature type="compositionally biased region" description="Polar residues" evidence="1">
    <location>
        <begin position="382"/>
        <end position="396"/>
    </location>
</feature>
<evidence type="ECO:0000313" key="4">
    <source>
        <dbReference type="Proteomes" id="UP000722791"/>
    </source>
</evidence>
<evidence type="ECO:0000313" key="3">
    <source>
        <dbReference type="EMBL" id="GIM03656.1"/>
    </source>
</evidence>
<dbReference type="AlphaFoldDB" id="A0A8J4GBA6"/>
<sequence>MAHDNCLGGLTRCRGARTSVDCQVCRPWRSVANTRRAFLAACLYVCESSKRFSLIAGAGSSSAVSPNSRRRTSRQLDPPARWTQLSQTELSEPNGRGGGANAPTARSIAGSLSERPHSGTNAIAQKPAAKTPALPPPPPVPKSYRLSYSAAAIPDLDQLSGMVPAVSLDDILSGKPVPPNLTTGTPGDSDGSNTIASTSAELSNALAARVSQPIPDRHNLTSLRRRALRPWDRPTVYREVVVPASQLDPEPAPATLPPALAPAKHPGPASRPAPAAARHESSTVQMPAAANNSELLSTSTPSPLLVGTYEGPADQTGPLLQNDPPAGPLVVPAVRQAEALTPELESSMTPMTAATAKPGVSARPTTGGSRDLLPRPVRAQPGGSSASFTPQPSVPSGPQAGTLGSTPALPASPMALASLNLGGTAPLLNTTCTAAAVEPVTELVVRSTRAPRAARVRSKEWLAARQAVEAAAAAVPASSGTAGSGAAWDKNHRRDADGNRVTQPAYPGAGNSGQAADPEAVWGPSRIVAAASSTSRRIVAGSAAPEIQPEVVSEPRRVLVLHEAPLRDAFEAATAAPFPLPSRQQLPDAVVDRHSWRLHAAVLFPHMYDADWHSCLFDFLFELWPEVGRAHVTAAGSSGSRRLLLTSEVELTEALAADAAGVAAPTPLTPPPSPARVQRAAQLLEDAYTFVARCFSSADFAIRSAAVVSVLDCLGDHDELVENLALRLPPLMVQRLLVPLAPRFQPPWVVEEWLNAVADAYPDYVPVATVPRRWQELMEQLAAAEVVHPGGGLGVVHAVLEFAEEGSRRCQRPVPCEEASTSPRAEGHAETPLSPRQHQRTRAHTPESSAAGILNTAEPSGDGNSGGCAADGVNGGKAAAMGSHAGDLNKKSGTRRRQESNGTRSKMKGPGTPDSGGSPFVGEQTQQRRRGRRKAASATSDMHNLHG</sequence>
<gene>
    <name evidence="2" type="ORF">Vretifemale_11750</name>
    <name evidence="3" type="ORF">Vretimale_8192</name>
</gene>
<feature type="compositionally biased region" description="Pro residues" evidence="1">
    <location>
        <begin position="250"/>
        <end position="260"/>
    </location>
</feature>
<feature type="compositionally biased region" description="Basic and acidic residues" evidence="1">
    <location>
        <begin position="489"/>
        <end position="498"/>
    </location>
</feature>
<dbReference type="OrthoDB" id="551348at2759"/>
<protein>
    <submittedName>
        <fullName evidence="3">Uncharacterized protein</fullName>
    </submittedName>
</protein>
<name>A0A8J4GBA6_9CHLO</name>
<reference evidence="3" key="1">
    <citation type="journal article" date="2021" name="Proc. Natl. Acad. Sci. U.S.A.">
        <title>Three genomes in the algal genus Volvox reveal the fate of a haploid sex-determining region after a transition to homothallism.</title>
        <authorList>
            <person name="Yamamoto K."/>
            <person name="Hamaji T."/>
            <person name="Kawai-Toyooka H."/>
            <person name="Matsuzaki R."/>
            <person name="Takahashi F."/>
            <person name="Nishimura Y."/>
            <person name="Kawachi M."/>
            <person name="Noguchi H."/>
            <person name="Minakuchi Y."/>
            <person name="Umen J.G."/>
            <person name="Toyoda A."/>
            <person name="Nozaki H."/>
        </authorList>
    </citation>
    <scope>NUCLEOTIDE SEQUENCE</scope>
    <source>
        <strain evidence="3">NIES-3785</strain>
        <strain evidence="2">NIES-3786</strain>
    </source>
</reference>
<comment type="caution">
    <text evidence="3">The sequence shown here is derived from an EMBL/GenBank/DDBJ whole genome shotgun (WGS) entry which is preliminary data.</text>
</comment>
<keyword evidence="5" id="KW-1185">Reference proteome</keyword>
<feature type="region of interest" description="Disordered" evidence="1">
    <location>
        <begin position="810"/>
        <end position="947"/>
    </location>
</feature>
<feature type="compositionally biased region" description="Low complexity" evidence="1">
    <location>
        <begin position="474"/>
        <end position="487"/>
    </location>
</feature>
<evidence type="ECO:0000313" key="5">
    <source>
        <dbReference type="Proteomes" id="UP000747110"/>
    </source>
</evidence>
<dbReference type="Proteomes" id="UP000722791">
    <property type="component" value="Unassembled WGS sequence"/>
</dbReference>
<organism evidence="3 4">
    <name type="scientific">Volvox reticuliferus</name>
    <dbReference type="NCBI Taxonomy" id="1737510"/>
    <lineage>
        <taxon>Eukaryota</taxon>
        <taxon>Viridiplantae</taxon>
        <taxon>Chlorophyta</taxon>
        <taxon>core chlorophytes</taxon>
        <taxon>Chlorophyceae</taxon>
        <taxon>CS clade</taxon>
        <taxon>Chlamydomonadales</taxon>
        <taxon>Volvocaceae</taxon>
        <taxon>Volvox</taxon>
    </lineage>
</organism>
<proteinExistence type="predicted"/>
<feature type="region of interest" description="Disordered" evidence="1">
    <location>
        <begin position="247"/>
        <end position="329"/>
    </location>
</feature>
<feature type="region of interest" description="Disordered" evidence="1">
    <location>
        <begin position="174"/>
        <end position="196"/>
    </location>
</feature>
<dbReference type="Proteomes" id="UP000747110">
    <property type="component" value="Unassembled WGS sequence"/>
</dbReference>
<evidence type="ECO:0000256" key="1">
    <source>
        <dbReference type="SAM" id="MobiDB-lite"/>
    </source>
</evidence>
<dbReference type="EMBL" id="BNCP01000025">
    <property type="protein sequence ID" value="GIL82824.1"/>
    <property type="molecule type" value="Genomic_DNA"/>
</dbReference>
<accession>A0A8J4GBA6</accession>
<feature type="compositionally biased region" description="Low complexity" evidence="1">
    <location>
        <begin position="261"/>
        <end position="276"/>
    </location>
</feature>
<feature type="region of interest" description="Disordered" evidence="1">
    <location>
        <begin position="341"/>
        <end position="408"/>
    </location>
</feature>
<feature type="compositionally biased region" description="Polar residues" evidence="1">
    <location>
        <begin position="180"/>
        <end position="196"/>
    </location>
</feature>
<evidence type="ECO:0000313" key="2">
    <source>
        <dbReference type="EMBL" id="GIL82824.1"/>
    </source>
</evidence>
<feature type="compositionally biased region" description="Low complexity" evidence="1">
    <location>
        <begin position="293"/>
        <end position="305"/>
    </location>
</feature>
<feature type="region of interest" description="Disordered" evidence="1">
    <location>
        <begin position="57"/>
        <end position="141"/>
    </location>
</feature>
<dbReference type="EMBL" id="BNCQ01000014">
    <property type="protein sequence ID" value="GIM03656.1"/>
    <property type="molecule type" value="Genomic_DNA"/>
</dbReference>